<evidence type="ECO:0000259" key="8">
    <source>
        <dbReference type="PROSITE" id="PS50928"/>
    </source>
</evidence>
<evidence type="ECO:0000313" key="9">
    <source>
        <dbReference type="EMBL" id="TCL58814.1"/>
    </source>
</evidence>
<name>A0A4R1R0J2_HYDET</name>
<reference evidence="9 10" key="1">
    <citation type="submission" date="2019-03" db="EMBL/GenBank/DDBJ databases">
        <title>Genomic Encyclopedia of Type Strains, Phase IV (KMG-IV): sequencing the most valuable type-strain genomes for metagenomic binning, comparative biology and taxonomic classification.</title>
        <authorList>
            <person name="Goeker M."/>
        </authorList>
    </citation>
    <scope>NUCLEOTIDE SEQUENCE [LARGE SCALE GENOMIC DNA]</scope>
    <source>
        <strain evidence="9 10">LX-B</strain>
    </source>
</reference>
<dbReference type="CDD" id="cd06261">
    <property type="entry name" value="TM_PBP2"/>
    <property type="match status" value="1"/>
</dbReference>
<evidence type="ECO:0000313" key="10">
    <source>
        <dbReference type="Proteomes" id="UP000295008"/>
    </source>
</evidence>
<dbReference type="GO" id="GO:0055085">
    <property type="term" value="P:transmembrane transport"/>
    <property type="evidence" value="ECO:0007669"/>
    <property type="project" value="InterPro"/>
</dbReference>
<dbReference type="RefSeq" id="WP_132016687.1">
    <property type="nucleotide sequence ID" value="NZ_SLUN01000040.1"/>
</dbReference>
<evidence type="ECO:0000256" key="4">
    <source>
        <dbReference type="ARBA" id="ARBA00022692"/>
    </source>
</evidence>
<evidence type="ECO:0000256" key="2">
    <source>
        <dbReference type="ARBA" id="ARBA00022448"/>
    </source>
</evidence>
<evidence type="ECO:0000256" key="5">
    <source>
        <dbReference type="ARBA" id="ARBA00022989"/>
    </source>
</evidence>
<feature type="transmembrane region" description="Helical" evidence="7">
    <location>
        <begin position="248"/>
        <end position="269"/>
    </location>
</feature>
<keyword evidence="4 7" id="KW-0812">Transmembrane</keyword>
<feature type="transmembrane region" description="Helical" evidence="7">
    <location>
        <begin position="115"/>
        <end position="136"/>
    </location>
</feature>
<dbReference type="Proteomes" id="UP000295008">
    <property type="component" value="Unassembled WGS sequence"/>
</dbReference>
<sequence length="284" mass="32133">MINDNLLRRSAGRHGWKGLIFLAFLWLAALLWILPVLWMISTSLKPETMVMTLVPQWIPPVVTLENYVRALQKAPIMLWFYNSSVMAVCGTLLVLLVDAMAAYSFARIRFAGSKLLFIITLCTMMVPSQVTLIPLYLLFNRFNLLNTFWVVILPRASAAIGVFMLRQFFLGVPVELEDAVRIDGCSRYGIFWRIILPLARPALAALGIFTFVWSWNDYLWPLITLSSKEMYTLPIGIATLVGYFARDYGMLMAGAIIASIPTLIVFLFFQREFIQGITTSGLKG</sequence>
<dbReference type="PANTHER" id="PTHR43744">
    <property type="entry name" value="ABC TRANSPORTER PERMEASE PROTEIN MG189-RELATED-RELATED"/>
    <property type="match status" value="1"/>
</dbReference>
<evidence type="ECO:0000256" key="7">
    <source>
        <dbReference type="RuleBase" id="RU363032"/>
    </source>
</evidence>
<evidence type="ECO:0000256" key="1">
    <source>
        <dbReference type="ARBA" id="ARBA00004651"/>
    </source>
</evidence>
<organism evidence="9 10">
    <name type="scientific">Hydrogenispora ethanolica</name>
    <dbReference type="NCBI Taxonomy" id="1082276"/>
    <lineage>
        <taxon>Bacteria</taxon>
        <taxon>Bacillati</taxon>
        <taxon>Bacillota</taxon>
        <taxon>Hydrogenispora</taxon>
    </lineage>
</organism>
<feature type="transmembrane region" description="Helical" evidence="7">
    <location>
        <begin position="20"/>
        <end position="41"/>
    </location>
</feature>
<keyword evidence="5 7" id="KW-1133">Transmembrane helix</keyword>
<accession>A0A4R1R0J2</accession>
<dbReference type="PROSITE" id="PS50928">
    <property type="entry name" value="ABC_TM1"/>
    <property type="match status" value="1"/>
</dbReference>
<dbReference type="AlphaFoldDB" id="A0A4R1R0J2"/>
<protein>
    <submittedName>
        <fullName evidence="9">Carbohydrate ABC transporter membrane protein 2 (CUT1 family)</fullName>
    </submittedName>
</protein>
<feature type="transmembrane region" description="Helical" evidence="7">
    <location>
        <begin position="190"/>
        <end position="215"/>
    </location>
</feature>
<proteinExistence type="inferred from homology"/>
<feature type="transmembrane region" description="Helical" evidence="7">
    <location>
        <begin position="79"/>
        <end position="103"/>
    </location>
</feature>
<dbReference type="InterPro" id="IPR000515">
    <property type="entry name" value="MetI-like"/>
</dbReference>
<feature type="domain" description="ABC transmembrane type-1" evidence="8">
    <location>
        <begin position="80"/>
        <end position="269"/>
    </location>
</feature>
<keyword evidence="2 7" id="KW-0813">Transport</keyword>
<dbReference type="PANTHER" id="PTHR43744:SF8">
    <property type="entry name" value="SN-GLYCEROL-3-PHOSPHATE TRANSPORT SYSTEM PERMEASE PROTEIN UGPE"/>
    <property type="match status" value="1"/>
</dbReference>
<keyword evidence="10" id="KW-1185">Reference proteome</keyword>
<comment type="similarity">
    <text evidence="7">Belongs to the binding-protein-dependent transport system permease family.</text>
</comment>
<dbReference type="SUPFAM" id="SSF161098">
    <property type="entry name" value="MetI-like"/>
    <property type="match status" value="1"/>
</dbReference>
<dbReference type="GO" id="GO:0005886">
    <property type="term" value="C:plasma membrane"/>
    <property type="evidence" value="ECO:0007669"/>
    <property type="project" value="UniProtKB-SubCell"/>
</dbReference>
<dbReference type="OrthoDB" id="9771544at2"/>
<evidence type="ECO:0000256" key="3">
    <source>
        <dbReference type="ARBA" id="ARBA00022475"/>
    </source>
</evidence>
<gene>
    <name evidence="9" type="ORF">EDC14_104028</name>
</gene>
<feature type="transmembrane region" description="Helical" evidence="7">
    <location>
        <begin position="148"/>
        <end position="169"/>
    </location>
</feature>
<dbReference type="Gene3D" id="1.10.3720.10">
    <property type="entry name" value="MetI-like"/>
    <property type="match status" value="1"/>
</dbReference>
<comment type="caution">
    <text evidence="9">The sequence shown here is derived from an EMBL/GenBank/DDBJ whole genome shotgun (WGS) entry which is preliminary data.</text>
</comment>
<dbReference type="InterPro" id="IPR035906">
    <property type="entry name" value="MetI-like_sf"/>
</dbReference>
<evidence type="ECO:0000256" key="6">
    <source>
        <dbReference type="ARBA" id="ARBA00023136"/>
    </source>
</evidence>
<dbReference type="Pfam" id="PF00528">
    <property type="entry name" value="BPD_transp_1"/>
    <property type="match status" value="1"/>
</dbReference>
<keyword evidence="3" id="KW-1003">Cell membrane</keyword>
<keyword evidence="6 7" id="KW-0472">Membrane</keyword>
<dbReference type="EMBL" id="SLUN01000040">
    <property type="protein sequence ID" value="TCL58814.1"/>
    <property type="molecule type" value="Genomic_DNA"/>
</dbReference>
<comment type="subcellular location">
    <subcellularLocation>
        <location evidence="1 7">Cell membrane</location>
        <topology evidence="1 7">Multi-pass membrane protein</topology>
    </subcellularLocation>
</comment>